<dbReference type="AlphaFoldDB" id="A0A161ZAG9"/>
<organism evidence="1 2">
    <name type="scientific">Pseudomonas fluorescens</name>
    <dbReference type="NCBI Taxonomy" id="294"/>
    <lineage>
        <taxon>Bacteria</taxon>
        <taxon>Pseudomonadati</taxon>
        <taxon>Pseudomonadota</taxon>
        <taxon>Gammaproteobacteria</taxon>
        <taxon>Pseudomonadales</taxon>
        <taxon>Pseudomonadaceae</taxon>
        <taxon>Pseudomonas</taxon>
    </lineage>
</organism>
<protein>
    <submittedName>
        <fullName evidence="1">Uncharacterized protein</fullName>
    </submittedName>
</protein>
<name>A0A161ZAG9_PSEFL</name>
<dbReference type="EMBL" id="LUKJ01000002">
    <property type="protein sequence ID" value="KZN20707.1"/>
    <property type="molecule type" value="Genomic_DNA"/>
</dbReference>
<dbReference type="Proteomes" id="UP000076489">
    <property type="component" value="Unassembled WGS sequence"/>
</dbReference>
<dbReference type="RefSeq" id="WP_063340754.1">
    <property type="nucleotide sequence ID" value="NZ_LUKJ01000002.1"/>
</dbReference>
<reference evidence="2" key="1">
    <citation type="submission" date="2016-03" db="EMBL/GenBank/DDBJ databases">
        <authorList>
            <person name="Ray J."/>
            <person name="Price M."/>
            <person name="Deutschbauer A."/>
        </authorList>
    </citation>
    <scope>NUCLEOTIDE SEQUENCE [LARGE SCALE GENOMIC DNA]</scope>
    <source>
        <strain evidence="2">FW300-N1B4</strain>
    </source>
</reference>
<accession>A0A161ZAG9</accession>
<evidence type="ECO:0000313" key="1">
    <source>
        <dbReference type="EMBL" id="KZN20707.1"/>
    </source>
</evidence>
<comment type="caution">
    <text evidence="1">The sequence shown here is derived from an EMBL/GenBank/DDBJ whole genome shotgun (WGS) entry which is preliminary data.</text>
</comment>
<sequence length="123" mass="13626">MQVTTHQEQFLKQVASHNIRFQSFHWALGSFSLEPGQIEAFTNDPDSFVADQLGVTVEHLRAWGEFSESSQCIGTTSKNERCKSMALDAYRVSAPSQFVATNPDCFCATHGPVTLTITQEKLG</sequence>
<gene>
    <name evidence="1" type="ORF">A1D17_03970</name>
</gene>
<proteinExistence type="predicted"/>
<evidence type="ECO:0000313" key="2">
    <source>
        <dbReference type="Proteomes" id="UP000076489"/>
    </source>
</evidence>
<reference evidence="1 2" key="2">
    <citation type="journal article" date="2018" name="Nature">
        <title>Mutant phenotypes for thousands of bacterial genes of unknown function.</title>
        <authorList>
            <person name="Price M.N."/>
            <person name="Wetmore K.M."/>
            <person name="Waters R.J."/>
            <person name="Callaghan M."/>
            <person name="Ray J."/>
            <person name="Liu H."/>
            <person name="Kuehl J.V."/>
            <person name="Melnyk R.A."/>
            <person name="Lamson J.S."/>
            <person name="Suh Y."/>
            <person name="Carlson H.K."/>
            <person name="Esquivel Z."/>
            <person name="Sadeeshkumar H."/>
            <person name="Chakraborty R."/>
            <person name="Zane G.M."/>
            <person name="Rubin B.E."/>
            <person name="Wall J.D."/>
            <person name="Visel A."/>
            <person name="Bristow J."/>
            <person name="Blow M.J."/>
            <person name="Arkin A.P."/>
            <person name="Deutschbauer A.M."/>
        </authorList>
    </citation>
    <scope>NUCLEOTIDE SEQUENCE [LARGE SCALE GENOMIC DNA]</scope>
    <source>
        <strain evidence="1 2">FW300-N1B4</strain>
    </source>
</reference>